<feature type="compositionally biased region" description="Low complexity" evidence="2">
    <location>
        <begin position="196"/>
        <end position="228"/>
    </location>
</feature>
<dbReference type="EMBL" id="KI632170">
    <property type="protein sequence ID" value="EYU23235.1"/>
    <property type="molecule type" value="Genomic_DNA"/>
</dbReference>
<dbReference type="Proteomes" id="UP000030748">
    <property type="component" value="Unassembled WGS sequence"/>
</dbReference>
<reference evidence="3 4" key="1">
    <citation type="journal article" date="2013" name="Proc. Natl. Acad. Sci. U.S.A.">
        <title>Fine-scale variation in meiotic recombination in Mimulus inferred from population shotgun sequencing.</title>
        <authorList>
            <person name="Hellsten U."/>
            <person name="Wright K.M."/>
            <person name="Jenkins J."/>
            <person name="Shu S."/>
            <person name="Yuan Y."/>
            <person name="Wessler S.R."/>
            <person name="Schmutz J."/>
            <person name="Willis J.H."/>
            <person name="Rokhsar D.S."/>
        </authorList>
    </citation>
    <scope>NUCLEOTIDE SEQUENCE [LARGE SCALE GENOMIC DNA]</scope>
    <source>
        <strain evidence="4">cv. DUN x IM62</strain>
    </source>
</reference>
<dbReference type="GO" id="GO:0051225">
    <property type="term" value="P:spindle assembly"/>
    <property type="evidence" value="ECO:0000318"/>
    <property type="project" value="GO_Central"/>
</dbReference>
<dbReference type="GO" id="GO:0005737">
    <property type="term" value="C:cytoplasm"/>
    <property type="evidence" value="ECO:0000318"/>
    <property type="project" value="GO_Central"/>
</dbReference>
<feature type="non-terminal residue" evidence="3">
    <location>
        <position position="1"/>
    </location>
</feature>
<keyword evidence="4" id="KW-1185">Reference proteome</keyword>
<comment type="similarity">
    <text evidence="1">Belongs to the QWRF family.</text>
</comment>
<feature type="compositionally biased region" description="Low complexity" evidence="2">
    <location>
        <begin position="33"/>
        <end position="47"/>
    </location>
</feature>
<dbReference type="STRING" id="4155.A0A022Q9N0"/>
<feature type="region of interest" description="Disordered" evidence="2">
    <location>
        <begin position="163"/>
        <end position="303"/>
    </location>
</feature>
<name>A0A022Q9N0_ERYGU</name>
<evidence type="ECO:0008006" key="5">
    <source>
        <dbReference type="Google" id="ProtNLM"/>
    </source>
</evidence>
<dbReference type="Pfam" id="PF04484">
    <property type="entry name" value="QWRF"/>
    <property type="match status" value="1"/>
</dbReference>
<sequence length="589" mass="64271">KKPKAETIRLPLVSSETKYGTMLRSQTREVSSRGRSPSPSPAPVSKRCPSPNASTRTSNSTLSVPKRAVSTERKRPSTPVSTPVHDTTLASKKTPESFSLWPSTTRSLDASAPIGKREKHQPVSLSRSTVAPSSCTRRLSFDGTSKPLQKSSTDLLKLISREEMFSGSSVDNDDDDFDATTTRRQSSPGSGAHGISASVSRRVSPSRGTSPATIRQSSPSRQPQNSSSVLVVAPSSCTRRLSLDGTSKPQQKSSTDLLKPISREEMFNGSSVDNDDDDFDATTTRRQSLPSSGAHGTSPSFSRRVSLATIRQVRRQSLPCSGAHGTSPSISIRVSPSRGRSVTPSCSRGASPTRIIRPSSPSRQPQNSTFVPGFIADVKKGKKVENNAEDAHQLKQLYNRHLQWRYANARNIDALHSQKAKAEKIFYSVWRIILDLLDVVTKKRSDLKLLRLKLKIYSILDNQMNYLNKWASIERCHASSLTCIIEDLQSSTILVPVTGGATVDIKTVKSVVCSAVDVMMEIGSSLCSIIPQVEGTNILASKLADVVAHERAMLDECESLLRSTAALQVEEDSLRTQLLLIKQDHYVYG</sequence>
<feature type="region of interest" description="Disordered" evidence="2">
    <location>
        <begin position="1"/>
        <end position="151"/>
    </location>
</feature>
<accession>A0A022Q9N0</accession>
<feature type="compositionally biased region" description="Polar residues" evidence="2">
    <location>
        <begin position="78"/>
        <end position="108"/>
    </location>
</feature>
<feature type="compositionally biased region" description="Polar residues" evidence="2">
    <location>
        <begin position="123"/>
        <end position="151"/>
    </location>
</feature>
<dbReference type="PANTHER" id="PTHR31807:SF37">
    <property type="entry name" value="HAUS AUGMIN-LIKE COMPLEX SUBUNIT 8"/>
    <property type="match status" value="1"/>
</dbReference>
<feature type="compositionally biased region" description="Polar residues" evidence="2">
    <location>
        <begin position="281"/>
        <end position="303"/>
    </location>
</feature>
<dbReference type="InterPro" id="IPR007573">
    <property type="entry name" value="QWRF"/>
</dbReference>
<organism evidence="3 4">
    <name type="scientific">Erythranthe guttata</name>
    <name type="common">Yellow monkey flower</name>
    <name type="synonym">Mimulus guttatus</name>
    <dbReference type="NCBI Taxonomy" id="4155"/>
    <lineage>
        <taxon>Eukaryota</taxon>
        <taxon>Viridiplantae</taxon>
        <taxon>Streptophyta</taxon>
        <taxon>Embryophyta</taxon>
        <taxon>Tracheophyta</taxon>
        <taxon>Spermatophyta</taxon>
        <taxon>Magnoliopsida</taxon>
        <taxon>eudicotyledons</taxon>
        <taxon>Gunneridae</taxon>
        <taxon>Pentapetalae</taxon>
        <taxon>asterids</taxon>
        <taxon>lamiids</taxon>
        <taxon>Lamiales</taxon>
        <taxon>Phrymaceae</taxon>
        <taxon>Erythranthe</taxon>
    </lineage>
</organism>
<dbReference type="GO" id="GO:0008017">
    <property type="term" value="F:microtubule binding"/>
    <property type="evidence" value="ECO:0000318"/>
    <property type="project" value="GO_Central"/>
</dbReference>
<dbReference type="eggNOG" id="ENOG502QR63">
    <property type="taxonomic scope" value="Eukaryota"/>
</dbReference>
<proteinExistence type="inferred from homology"/>
<dbReference type="GO" id="GO:0005880">
    <property type="term" value="C:nuclear microtubule"/>
    <property type="evidence" value="ECO:0000318"/>
    <property type="project" value="GO_Central"/>
</dbReference>
<dbReference type="AlphaFoldDB" id="A0A022Q9N0"/>
<evidence type="ECO:0000313" key="4">
    <source>
        <dbReference type="Proteomes" id="UP000030748"/>
    </source>
</evidence>
<protein>
    <recommendedName>
        <fullName evidence="5">AUGMIN subunit 8</fullName>
    </recommendedName>
</protein>
<evidence type="ECO:0000256" key="2">
    <source>
        <dbReference type="SAM" id="MobiDB-lite"/>
    </source>
</evidence>
<feature type="compositionally biased region" description="Low complexity" evidence="2">
    <location>
        <begin position="327"/>
        <end position="342"/>
    </location>
</feature>
<feature type="compositionally biased region" description="Polar residues" evidence="2">
    <location>
        <begin position="235"/>
        <end position="256"/>
    </location>
</feature>
<feature type="region of interest" description="Disordered" evidence="2">
    <location>
        <begin position="319"/>
        <end position="370"/>
    </location>
</feature>
<gene>
    <name evidence="3" type="ORF">MIMGU_mgv1a017883mg</name>
</gene>
<dbReference type="PANTHER" id="PTHR31807">
    <property type="entry name" value="AUGMIN FAMILY MEMBER"/>
    <property type="match status" value="1"/>
</dbReference>
<evidence type="ECO:0000256" key="1">
    <source>
        <dbReference type="ARBA" id="ARBA00010016"/>
    </source>
</evidence>
<feature type="compositionally biased region" description="Low complexity" evidence="2">
    <location>
        <begin position="351"/>
        <end position="369"/>
    </location>
</feature>
<evidence type="ECO:0000313" key="3">
    <source>
        <dbReference type="EMBL" id="EYU23235.1"/>
    </source>
</evidence>
<feature type="compositionally biased region" description="Polar residues" evidence="2">
    <location>
        <begin position="179"/>
        <end position="189"/>
    </location>
</feature>
<feature type="compositionally biased region" description="Polar residues" evidence="2">
    <location>
        <begin position="51"/>
        <end position="63"/>
    </location>
</feature>